<dbReference type="SUPFAM" id="SSF56112">
    <property type="entry name" value="Protein kinase-like (PK-like)"/>
    <property type="match status" value="1"/>
</dbReference>
<comment type="catalytic activity">
    <reaction evidence="14">
        <text>L-threonyl-[protein] + ATP = O-phospho-L-threonyl-[protein] + ADP + H(+)</text>
        <dbReference type="Rhea" id="RHEA:46608"/>
        <dbReference type="Rhea" id="RHEA-COMP:11060"/>
        <dbReference type="Rhea" id="RHEA-COMP:11605"/>
        <dbReference type="ChEBI" id="CHEBI:15378"/>
        <dbReference type="ChEBI" id="CHEBI:30013"/>
        <dbReference type="ChEBI" id="CHEBI:30616"/>
        <dbReference type="ChEBI" id="CHEBI:61977"/>
        <dbReference type="ChEBI" id="CHEBI:456216"/>
        <dbReference type="EC" id="2.7.11.1"/>
    </reaction>
</comment>
<evidence type="ECO:0000256" key="5">
    <source>
        <dbReference type="ARBA" id="ARBA00022536"/>
    </source>
</evidence>
<keyword evidence="10 16" id="KW-0472">Membrane</keyword>
<evidence type="ECO:0000256" key="16">
    <source>
        <dbReference type="SAM" id="Phobius"/>
    </source>
</evidence>
<keyword evidence="9 16" id="KW-1133">Transmembrane helix</keyword>
<dbReference type="GO" id="GO:0048544">
    <property type="term" value="P:recognition of pollen"/>
    <property type="evidence" value="ECO:0007669"/>
    <property type="project" value="InterPro"/>
</dbReference>
<dbReference type="InterPro" id="IPR036426">
    <property type="entry name" value="Bulb-type_lectin_dom_sf"/>
</dbReference>
<evidence type="ECO:0000256" key="3">
    <source>
        <dbReference type="ARBA" id="ARBA00012513"/>
    </source>
</evidence>
<dbReference type="Pfam" id="PF08276">
    <property type="entry name" value="PAN_2"/>
    <property type="match status" value="1"/>
</dbReference>
<evidence type="ECO:0000256" key="13">
    <source>
        <dbReference type="ARBA" id="ARBA00023180"/>
    </source>
</evidence>
<dbReference type="EC" id="2.7.11.1" evidence="3"/>
<dbReference type="FunFam" id="2.90.10.10:FF:000001">
    <property type="entry name" value="G-type lectin S-receptor-like serine/threonine-protein kinase"/>
    <property type="match status" value="1"/>
</dbReference>
<evidence type="ECO:0000256" key="7">
    <source>
        <dbReference type="ARBA" id="ARBA00022729"/>
    </source>
</evidence>
<dbReference type="AlphaFoldDB" id="A0A8X8W3J6"/>
<dbReference type="SMART" id="SM00108">
    <property type="entry name" value="B_lectin"/>
    <property type="match status" value="2"/>
</dbReference>
<dbReference type="InterPro" id="IPR000719">
    <property type="entry name" value="Prot_kinase_dom"/>
</dbReference>
<keyword evidence="12" id="KW-0675">Receptor</keyword>
<evidence type="ECO:0000256" key="2">
    <source>
        <dbReference type="ARBA" id="ARBA00004479"/>
    </source>
</evidence>
<dbReference type="InterPro" id="IPR011009">
    <property type="entry name" value="Kinase-like_dom_sf"/>
</dbReference>
<dbReference type="CDD" id="cd00028">
    <property type="entry name" value="B_lectin"/>
    <property type="match status" value="2"/>
</dbReference>
<feature type="domain" description="Apple" evidence="19">
    <location>
        <begin position="390"/>
        <end position="469"/>
    </location>
</feature>
<accession>A0A8X8W3J6</accession>
<reference evidence="20" key="1">
    <citation type="submission" date="2018-01" db="EMBL/GenBank/DDBJ databases">
        <authorList>
            <person name="Mao J.F."/>
        </authorList>
    </citation>
    <scope>NUCLEOTIDE SEQUENCE</scope>
    <source>
        <strain evidence="20">Huo1</strain>
        <tissue evidence="20">Leaf</tissue>
    </source>
</reference>
<dbReference type="InterPro" id="IPR008271">
    <property type="entry name" value="Ser/Thr_kinase_AS"/>
</dbReference>
<dbReference type="GO" id="GO:0004674">
    <property type="term" value="F:protein serine/threonine kinase activity"/>
    <property type="evidence" value="ECO:0007669"/>
    <property type="project" value="UniProtKB-EC"/>
</dbReference>
<evidence type="ECO:0000313" key="21">
    <source>
        <dbReference type="Proteomes" id="UP000298416"/>
    </source>
</evidence>
<dbReference type="Gene3D" id="1.10.510.10">
    <property type="entry name" value="Transferase(Phosphotransferase) domain 1"/>
    <property type="match status" value="1"/>
</dbReference>
<sequence>MAVVSQSHFRCPTFIVVTFDHLRCEYWRGEERRGKTSQKRDNFLVWSPCKEEKKLFMGIRFGYYVLQLIFTCFFTFSSAIDTINANQSLANSQALISNGNRFKLSFFSPSNSSRRYLGIMYNLPVMTVVWVANRNKPLNDSSATFQISSDGNLVILDGRKEIVWSTNISSSVANSSAVLLDTGNLVLQDNSNGAYVWESFQHASDSFLPTMRLFVDVNRNEKNVLTSWTSPDDPAPGRFAMEIMPDLAGTYILKDGNIPYWYSGPWNGQRFIRQPEMRALYNDGTTVGNDSPGTTYYMFNVPNSSVLQYYVLTSSGVVKGREWSYEKKAWDVTSAPNECDIYGKCGSFGSCDARESPICTCFRGFLPKAEDEWEAGNWTSGCTRETPLKCEQNSSLGKEDEFLKMEGVGLPDHYILFPIDKDCRGACLGDCSCIAYADVTGIGCMHWSQNLTDVVKFASGGEDLYVRLAYSQLHKKHDRRAIIATTVIMGSILIAVCTYFVRKFLSNYRARKNKKGLLFSQRKESELGELPIVRFEMLSNATENFDRTKMLGEGGFGPVYKGKLPDGQEIAVKRLARSSNQGVEEFMNEVMVISKLQHRNLVRLIGCCVEHEEKMLVYEYMPNGSLDAFLFGSHKREFLNWQKRKSIVEGICRGLLYLHRDSRLKIIHRDLKASNILLDEELNPKISDFGMARIFGGKADQANTTRVVGTYGYMSPEYAHRGIFSEKSDVYSFGILLLEIVSGKKNSSFCDEDQQFLTAYAWKLWNEGKLTNLMDPALYDSAIEDDIVRYANVGLLCVQEIAADRPNMLTVLSMLSCEIVELPHPKQPAFVGIQSSQASEPSSNDVTISILGGRFKLSFFSPLNTSHRYLGIMYDLPVMTVVWVANRNRPLNDLSGTFQISSDGNLVILDGRKKIVWSTNLSSSVANSSAVLLDTWNLVLQDNSKHKRPD</sequence>
<dbReference type="SUPFAM" id="SSF51110">
    <property type="entry name" value="alpha-D-mannose-specific plant lectins"/>
    <property type="match status" value="2"/>
</dbReference>
<dbReference type="Proteomes" id="UP000298416">
    <property type="component" value="Unassembled WGS sequence"/>
</dbReference>
<feature type="transmembrane region" description="Helical" evidence="16">
    <location>
        <begin position="115"/>
        <end position="132"/>
    </location>
</feature>
<feature type="transmembrane region" description="Helical" evidence="16">
    <location>
        <begin position="61"/>
        <end position="80"/>
    </location>
</feature>
<reference evidence="20" key="2">
    <citation type="submission" date="2020-08" db="EMBL/GenBank/DDBJ databases">
        <title>Plant Genome Project.</title>
        <authorList>
            <person name="Zhang R.-G."/>
        </authorList>
    </citation>
    <scope>NUCLEOTIDE SEQUENCE</scope>
    <source>
        <strain evidence="20">Huo1</strain>
        <tissue evidence="20">Leaf</tissue>
    </source>
</reference>
<dbReference type="PROSITE" id="PS50927">
    <property type="entry name" value="BULB_LECTIN"/>
    <property type="match status" value="2"/>
</dbReference>
<feature type="domain" description="Bulb-type lectin" evidence="18">
    <location>
        <begin position="833"/>
        <end position="950"/>
    </location>
</feature>
<feature type="domain" description="Protein kinase" evidence="17">
    <location>
        <begin position="545"/>
        <end position="830"/>
    </location>
</feature>
<evidence type="ECO:0000256" key="14">
    <source>
        <dbReference type="ARBA" id="ARBA00047899"/>
    </source>
</evidence>
<keyword evidence="11" id="KW-1015">Disulfide bond</keyword>
<keyword evidence="8" id="KW-0547">Nucleotide-binding</keyword>
<evidence type="ECO:0000256" key="1">
    <source>
        <dbReference type="ARBA" id="ARBA00004162"/>
    </source>
</evidence>
<dbReference type="CDD" id="cd14066">
    <property type="entry name" value="STKc_IRAK"/>
    <property type="match status" value="1"/>
</dbReference>
<evidence type="ECO:0000256" key="8">
    <source>
        <dbReference type="ARBA" id="ARBA00022741"/>
    </source>
</evidence>
<evidence type="ECO:0000259" key="18">
    <source>
        <dbReference type="PROSITE" id="PS50927"/>
    </source>
</evidence>
<dbReference type="PROSITE" id="PS50948">
    <property type="entry name" value="PAN"/>
    <property type="match status" value="1"/>
</dbReference>
<keyword evidence="7" id="KW-0732">Signal</keyword>
<dbReference type="Pfam" id="PF01453">
    <property type="entry name" value="B_lectin"/>
    <property type="match status" value="2"/>
</dbReference>
<evidence type="ECO:0000256" key="15">
    <source>
        <dbReference type="ARBA" id="ARBA00048679"/>
    </source>
</evidence>
<dbReference type="InterPro" id="IPR000858">
    <property type="entry name" value="S_locus_glycoprot_dom"/>
</dbReference>
<evidence type="ECO:0000313" key="20">
    <source>
        <dbReference type="EMBL" id="KAG6387229.1"/>
    </source>
</evidence>
<keyword evidence="6 16" id="KW-0812">Transmembrane</keyword>
<dbReference type="Gene3D" id="3.30.200.20">
    <property type="entry name" value="Phosphorylase Kinase, domain 1"/>
    <property type="match status" value="1"/>
</dbReference>
<dbReference type="Gene3D" id="2.90.10.10">
    <property type="entry name" value="Bulb-type lectin domain"/>
    <property type="match status" value="2"/>
</dbReference>
<evidence type="ECO:0000256" key="6">
    <source>
        <dbReference type="ARBA" id="ARBA00022692"/>
    </source>
</evidence>
<dbReference type="PROSITE" id="PS50011">
    <property type="entry name" value="PROTEIN_KINASE_DOM"/>
    <property type="match status" value="1"/>
</dbReference>
<dbReference type="InterPro" id="IPR001245">
    <property type="entry name" value="Ser-Thr/Tyr_kinase_cat_dom"/>
</dbReference>
<dbReference type="GO" id="GO:0005524">
    <property type="term" value="F:ATP binding"/>
    <property type="evidence" value="ECO:0007669"/>
    <property type="project" value="InterPro"/>
</dbReference>
<proteinExistence type="predicted"/>
<dbReference type="FunFam" id="1.10.510.10:FF:000060">
    <property type="entry name" value="G-type lectin S-receptor-like serine/threonine-protein kinase"/>
    <property type="match status" value="1"/>
</dbReference>
<dbReference type="EMBL" id="PNBA02000021">
    <property type="protein sequence ID" value="KAG6387229.1"/>
    <property type="molecule type" value="Genomic_DNA"/>
</dbReference>
<feature type="domain" description="Bulb-type lectin" evidence="18">
    <location>
        <begin position="80"/>
        <end position="200"/>
    </location>
</feature>
<dbReference type="SMART" id="SM00220">
    <property type="entry name" value="S_TKc"/>
    <property type="match status" value="1"/>
</dbReference>
<evidence type="ECO:0000256" key="9">
    <source>
        <dbReference type="ARBA" id="ARBA00022989"/>
    </source>
</evidence>
<dbReference type="FunFam" id="3.30.200.20:FF:000145">
    <property type="entry name" value="receptor-like serine/threonine-protein kinase SD1-8"/>
    <property type="match status" value="1"/>
</dbReference>
<dbReference type="PROSITE" id="PS00108">
    <property type="entry name" value="PROTEIN_KINASE_ST"/>
    <property type="match status" value="1"/>
</dbReference>
<comment type="subcellular location">
    <subcellularLocation>
        <location evidence="1">Cell membrane</location>
        <topology evidence="1">Single-pass membrane protein</topology>
    </subcellularLocation>
    <subcellularLocation>
        <location evidence="2">Membrane</location>
        <topology evidence="2">Single-pass type I membrane protein</topology>
    </subcellularLocation>
</comment>
<dbReference type="GO" id="GO:0005886">
    <property type="term" value="C:plasma membrane"/>
    <property type="evidence" value="ECO:0007669"/>
    <property type="project" value="UniProtKB-SubCell"/>
</dbReference>
<protein>
    <recommendedName>
        <fullName evidence="3">non-specific serine/threonine protein kinase</fullName>
        <ecNumber evidence="3">2.7.11.1</ecNumber>
    </recommendedName>
</protein>
<comment type="caution">
    <text evidence="20">The sequence shown here is derived from an EMBL/GenBank/DDBJ whole genome shotgun (WGS) entry which is preliminary data.</text>
</comment>
<dbReference type="InterPro" id="IPR003609">
    <property type="entry name" value="Pan_app"/>
</dbReference>
<keyword evidence="5" id="KW-0245">EGF-like domain</keyword>
<evidence type="ECO:0000259" key="17">
    <source>
        <dbReference type="PROSITE" id="PS50011"/>
    </source>
</evidence>
<dbReference type="PANTHER" id="PTHR32444:SF198">
    <property type="entry name" value="BULB-TYPE LECTIN DOMAIN-CONTAINING PROTEIN"/>
    <property type="match status" value="1"/>
</dbReference>
<dbReference type="SMART" id="SM00473">
    <property type="entry name" value="PAN_AP"/>
    <property type="match status" value="1"/>
</dbReference>
<evidence type="ECO:0000256" key="11">
    <source>
        <dbReference type="ARBA" id="ARBA00023157"/>
    </source>
</evidence>
<keyword evidence="13" id="KW-0325">Glycoprotein</keyword>
<gene>
    <name evidence="20" type="ORF">SASPL_152416</name>
</gene>
<dbReference type="CDD" id="cd01098">
    <property type="entry name" value="PAN_AP_plant"/>
    <property type="match status" value="1"/>
</dbReference>
<evidence type="ECO:0000256" key="12">
    <source>
        <dbReference type="ARBA" id="ARBA00023170"/>
    </source>
</evidence>
<keyword evidence="21" id="KW-1185">Reference proteome</keyword>
<keyword evidence="4" id="KW-1003">Cell membrane</keyword>
<name>A0A8X8W3J6_SALSN</name>
<dbReference type="InterPro" id="IPR001480">
    <property type="entry name" value="Bulb-type_lectin_dom"/>
</dbReference>
<evidence type="ECO:0000256" key="10">
    <source>
        <dbReference type="ARBA" id="ARBA00023136"/>
    </source>
</evidence>
<evidence type="ECO:0000259" key="19">
    <source>
        <dbReference type="PROSITE" id="PS50948"/>
    </source>
</evidence>
<feature type="transmembrane region" description="Helical" evidence="16">
    <location>
        <begin position="481"/>
        <end position="501"/>
    </location>
</feature>
<comment type="catalytic activity">
    <reaction evidence="15">
        <text>L-seryl-[protein] + ATP = O-phospho-L-seryl-[protein] + ADP + H(+)</text>
        <dbReference type="Rhea" id="RHEA:17989"/>
        <dbReference type="Rhea" id="RHEA-COMP:9863"/>
        <dbReference type="Rhea" id="RHEA-COMP:11604"/>
        <dbReference type="ChEBI" id="CHEBI:15378"/>
        <dbReference type="ChEBI" id="CHEBI:29999"/>
        <dbReference type="ChEBI" id="CHEBI:30616"/>
        <dbReference type="ChEBI" id="CHEBI:83421"/>
        <dbReference type="ChEBI" id="CHEBI:456216"/>
        <dbReference type="EC" id="2.7.11.1"/>
    </reaction>
</comment>
<organism evidence="20">
    <name type="scientific">Salvia splendens</name>
    <name type="common">Scarlet sage</name>
    <dbReference type="NCBI Taxonomy" id="180675"/>
    <lineage>
        <taxon>Eukaryota</taxon>
        <taxon>Viridiplantae</taxon>
        <taxon>Streptophyta</taxon>
        <taxon>Embryophyta</taxon>
        <taxon>Tracheophyta</taxon>
        <taxon>Spermatophyta</taxon>
        <taxon>Magnoliopsida</taxon>
        <taxon>eudicotyledons</taxon>
        <taxon>Gunneridae</taxon>
        <taxon>Pentapetalae</taxon>
        <taxon>asterids</taxon>
        <taxon>lamiids</taxon>
        <taxon>Lamiales</taxon>
        <taxon>Lamiaceae</taxon>
        <taxon>Nepetoideae</taxon>
        <taxon>Mentheae</taxon>
        <taxon>Salviinae</taxon>
        <taxon>Salvia</taxon>
        <taxon>Salvia subgen. Calosphace</taxon>
        <taxon>core Calosphace</taxon>
    </lineage>
</organism>
<dbReference type="PANTHER" id="PTHR32444">
    <property type="entry name" value="BULB-TYPE LECTIN DOMAIN-CONTAINING PROTEIN"/>
    <property type="match status" value="1"/>
</dbReference>
<dbReference type="Pfam" id="PF00954">
    <property type="entry name" value="S_locus_glycop"/>
    <property type="match status" value="1"/>
</dbReference>
<dbReference type="Pfam" id="PF07714">
    <property type="entry name" value="PK_Tyr_Ser-Thr"/>
    <property type="match status" value="1"/>
</dbReference>
<evidence type="ECO:0000256" key="4">
    <source>
        <dbReference type="ARBA" id="ARBA00022475"/>
    </source>
</evidence>